<dbReference type="Pfam" id="PF13568">
    <property type="entry name" value="OMP_b-brl_2"/>
    <property type="match status" value="1"/>
</dbReference>
<feature type="chain" id="PRO_5032741852" description="Outer membrane protein beta-barrel domain-containing protein" evidence="1">
    <location>
        <begin position="21"/>
        <end position="197"/>
    </location>
</feature>
<name>A0A841J6V9_9SPHI</name>
<evidence type="ECO:0000259" key="2">
    <source>
        <dbReference type="Pfam" id="PF13568"/>
    </source>
</evidence>
<organism evidence="3 4">
    <name type="scientific">Mucilaginibacter lappiensis</name>
    <dbReference type="NCBI Taxonomy" id="354630"/>
    <lineage>
        <taxon>Bacteria</taxon>
        <taxon>Pseudomonadati</taxon>
        <taxon>Bacteroidota</taxon>
        <taxon>Sphingobacteriia</taxon>
        <taxon>Sphingobacteriales</taxon>
        <taxon>Sphingobacteriaceae</taxon>
        <taxon>Mucilaginibacter</taxon>
    </lineage>
</organism>
<dbReference type="Proteomes" id="UP000548326">
    <property type="component" value="Unassembled WGS sequence"/>
</dbReference>
<keyword evidence="1" id="KW-0732">Signal</keyword>
<protein>
    <recommendedName>
        <fullName evidence="2">Outer membrane protein beta-barrel domain-containing protein</fullName>
    </recommendedName>
</protein>
<evidence type="ECO:0000313" key="4">
    <source>
        <dbReference type="Proteomes" id="UP000548326"/>
    </source>
</evidence>
<sequence length="197" mass="21463">MKKLILMLICFILVSTKGFSQSFFQKITSKLEFGIKAGGNYSNFDKANFGTDYLAGFHAGATVAFKITNNFLIQEEFLYSQQGAKITDGALGAQNLKLSYMTVPFLLKYRTNSGFYVEGGAQVGIKLKEEVAGYNGTDFAKKIDGAAVGGIGYQSKIGLGIGARYVYGISKVGNFNSTTINNDFKNTNIQASIFYVF</sequence>
<accession>A0A841J6V9</accession>
<dbReference type="EMBL" id="JACHCA010000002">
    <property type="protein sequence ID" value="MBB6126504.1"/>
    <property type="molecule type" value="Genomic_DNA"/>
</dbReference>
<proteinExistence type="predicted"/>
<dbReference type="RefSeq" id="WP_183585587.1">
    <property type="nucleotide sequence ID" value="NZ_JACHCA010000002.1"/>
</dbReference>
<feature type="signal peptide" evidence="1">
    <location>
        <begin position="1"/>
        <end position="20"/>
    </location>
</feature>
<evidence type="ECO:0000313" key="3">
    <source>
        <dbReference type="EMBL" id="MBB6126504.1"/>
    </source>
</evidence>
<dbReference type="InterPro" id="IPR025665">
    <property type="entry name" value="Beta-barrel_OMP_2"/>
</dbReference>
<evidence type="ECO:0000256" key="1">
    <source>
        <dbReference type="SAM" id="SignalP"/>
    </source>
</evidence>
<reference evidence="3 4" key="1">
    <citation type="submission" date="2020-08" db="EMBL/GenBank/DDBJ databases">
        <title>Genomic Encyclopedia of Type Strains, Phase IV (KMG-V): Genome sequencing to study the core and pangenomes of soil and plant-associated prokaryotes.</title>
        <authorList>
            <person name="Whitman W."/>
        </authorList>
    </citation>
    <scope>NUCLEOTIDE SEQUENCE [LARGE SCALE GENOMIC DNA]</scope>
    <source>
        <strain evidence="3 4">MP601</strain>
    </source>
</reference>
<feature type="domain" description="Outer membrane protein beta-barrel" evidence="2">
    <location>
        <begin position="19"/>
        <end position="172"/>
    </location>
</feature>
<comment type="caution">
    <text evidence="3">The sequence shown here is derived from an EMBL/GenBank/DDBJ whole genome shotgun (WGS) entry which is preliminary data.</text>
</comment>
<dbReference type="AlphaFoldDB" id="A0A841J6V9"/>
<gene>
    <name evidence="3" type="ORF">HDF22_000609</name>
</gene>